<proteinExistence type="predicted"/>
<evidence type="ECO:0000313" key="1">
    <source>
        <dbReference type="EMBL" id="XBG60976.1"/>
    </source>
</evidence>
<dbReference type="InterPro" id="IPR053158">
    <property type="entry name" value="CapK_Type1_Caps_Biosynth"/>
</dbReference>
<dbReference type="GO" id="GO:0016874">
    <property type="term" value="F:ligase activity"/>
    <property type="evidence" value="ECO:0007669"/>
    <property type="project" value="UniProtKB-KW"/>
</dbReference>
<organism evidence="1">
    <name type="scientific">Pontimicrobium sp. SW4</name>
    <dbReference type="NCBI Taxonomy" id="3153519"/>
    <lineage>
        <taxon>Bacteria</taxon>
        <taxon>Pseudomonadati</taxon>
        <taxon>Bacteroidota</taxon>
        <taxon>Flavobacteriia</taxon>
        <taxon>Flavobacteriales</taxon>
        <taxon>Flavobacteriaceae</taxon>
        <taxon>Pontimicrobium</taxon>
    </lineage>
</organism>
<keyword evidence="1" id="KW-0436">Ligase</keyword>
<sequence>MNLFNLSLRCNRFPISKAERALKEIQEKSESEFETFITQKKKDIVSYHIKHTSFYKSLAKNVNLLDWDTIPVMTKRDLQQPLKDRLSENYTVKNVYVNKTSGSSGDPFVFAKDKFCHAMTWAIFKEWYGWYSIFHTKQARFYGIPLDKKGYYKERFKDWVTNRYRFNVFDLSETALDNWVKKFKKTDFVFMTGYTSVIVAFAKRLLQRNLILSEICPTLKACLPTSEMLSEEDKKLLEKAFNIPIINEYGSAEFGLIALEKDEQWVLNNLNLYVEILDNQGNILPYGEEGRIVITDLFNKAHPFIRYEIGDIGSINTVDKKTSVLKTLTGRKEDYVKLPSGKTAPGLSFYYVTKSVMKDDGSIQEIKVLQHALNRFEIEYVSENALNDDQKKRINEALAKYLESGVDVFFTKKSHLERTKKGKLKQFTSLLNPKL</sequence>
<accession>A0AAU7BSC1</accession>
<dbReference type="PANTHER" id="PTHR36932:SF1">
    <property type="entry name" value="CAPSULAR POLYSACCHARIDE BIOSYNTHESIS PROTEIN"/>
    <property type="match status" value="1"/>
</dbReference>
<protein>
    <submittedName>
        <fullName evidence="1">Phenylacetate--CoA ligase family protein</fullName>
    </submittedName>
</protein>
<dbReference type="Gene3D" id="3.40.50.12780">
    <property type="entry name" value="N-terminal domain of ligase-like"/>
    <property type="match status" value="1"/>
</dbReference>
<dbReference type="EMBL" id="CP157199">
    <property type="protein sequence ID" value="XBG60976.1"/>
    <property type="molecule type" value="Genomic_DNA"/>
</dbReference>
<reference evidence="1" key="1">
    <citation type="submission" date="2024-05" db="EMBL/GenBank/DDBJ databases">
        <title>Pontimicrobium maritimus sp. nov., isolated form sea water.</title>
        <authorList>
            <person name="Muhammad N."/>
            <person name="Vuong T.Q."/>
            <person name="Han H.L."/>
            <person name="Kim S.-G."/>
        </authorList>
    </citation>
    <scope>NUCLEOTIDE SEQUENCE</scope>
    <source>
        <strain evidence="1">SW4</strain>
    </source>
</reference>
<name>A0AAU7BSC1_9FLAO</name>
<dbReference type="InterPro" id="IPR042099">
    <property type="entry name" value="ANL_N_sf"/>
</dbReference>
<dbReference type="PANTHER" id="PTHR36932">
    <property type="entry name" value="CAPSULAR POLYSACCHARIDE BIOSYNTHESIS PROTEIN"/>
    <property type="match status" value="1"/>
</dbReference>
<dbReference type="AlphaFoldDB" id="A0AAU7BSC1"/>
<dbReference type="RefSeq" id="WP_347923202.1">
    <property type="nucleotide sequence ID" value="NZ_CP157199.1"/>
</dbReference>
<dbReference type="SUPFAM" id="SSF56801">
    <property type="entry name" value="Acetyl-CoA synthetase-like"/>
    <property type="match status" value="1"/>
</dbReference>
<gene>
    <name evidence="1" type="ORF">ABGB03_14030</name>
</gene>